<reference evidence="3 4" key="1">
    <citation type="submission" date="2021-12" db="EMBL/GenBank/DDBJ databases">
        <title>Genome sequencing of bacteria with rrn-lacking chromosome and rrn-plasmid.</title>
        <authorList>
            <person name="Anda M."/>
            <person name="Iwasaki W."/>
        </authorList>
    </citation>
    <scope>NUCLEOTIDE SEQUENCE [LARGE SCALE GENOMIC DNA]</scope>
    <source>
        <strain evidence="3 4">NBRC 15940</strain>
    </source>
</reference>
<gene>
    <name evidence="3" type="ORF">PEDI_55500</name>
</gene>
<evidence type="ECO:0000259" key="2">
    <source>
        <dbReference type="Pfam" id="PF01051"/>
    </source>
</evidence>
<feature type="domain" description="Initiator Rep protein WH1" evidence="2">
    <location>
        <begin position="2"/>
        <end position="139"/>
    </location>
</feature>
<organism evidence="3 4">
    <name type="scientific">Persicobacter diffluens</name>
    <dbReference type="NCBI Taxonomy" id="981"/>
    <lineage>
        <taxon>Bacteria</taxon>
        <taxon>Pseudomonadati</taxon>
        <taxon>Bacteroidota</taxon>
        <taxon>Cytophagia</taxon>
        <taxon>Cytophagales</taxon>
        <taxon>Persicobacteraceae</taxon>
        <taxon>Persicobacter</taxon>
    </lineage>
</organism>
<dbReference type="SUPFAM" id="SSF46785">
    <property type="entry name" value="Winged helix' DNA-binding domain"/>
    <property type="match status" value="2"/>
</dbReference>
<dbReference type="GO" id="GO:0003887">
    <property type="term" value="F:DNA-directed DNA polymerase activity"/>
    <property type="evidence" value="ECO:0007669"/>
    <property type="project" value="InterPro"/>
</dbReference>
<sequence length="425" mass="50508">MIVLSNDFINGTYRLSKMQFMIIFRLAERIRQGDTDFRTESFTLSEFVGLKKGQAIGNLYEDCREACKFLKGLRLRIGKRTYQVLEFVECPKYMGYIRLRFAKALKPFFLGLKQNFTPVDFEDVQKMGSGVRIRIYLFLRQHLTLKNRHFDFKKIKAMLGYLPKAYPRFKDFDRRVLQPAYSDIKKFGLLDVEQEIRFLGRQIDKLVVKIKGAVKKVKKAVVPPTSAKPPMPACNTIPGLPPWMNARTLEKLRQEYPEDYLMYAVQVVEQKDNVENPMGYFRSLLPREDFQKEFRAHVSELAKKQQAIALQKTAAKEAEWEAHVYQLFSERNNACRQQFFEQHHNRQTVEVYLRHLQKGRNLPHNRRYYQEWMKCQLMFDVLPEQSKIAYKGWLVKTYGERGDYDQKFFATEMKNSAYYQLFMER</sequence>
<proteinExistence type="inferred from homology"/>
<dbReference type="RefSeq" id="WP_338240068.1">
    <property type="nucleotide sequence ID" value="NZ_BQKE01000010.1"/>
</dbReference>
<dbReference type="InterPro" id="IPR036390">
    <property type="entry name" value="WH_DNA-bd_sf"/>
</dbReference>
<comment type="caution">
    <text evidence="3">The sequence shown here is derived from an EMBL/GenBank/DDBJ whole genome shotgun (WGS) entry which is preliminary data.</text>
</comment>
<evidence type="ECO:0000313" key="3">
    <source>
        <dbReference type="EMBL" id="GJM64998.1"/>
    </source>
</evidence>
<evidence type="ECO:0000313" key="4">
    <source>
        <dbReference type="Proteomes" id="UP001310022"/>
    </source>
</evidence>
<dbReference type="Pfam" id="PF21205">
    <property type="entry name" value="Rep3_C"/>
    <property type="match status" value="1"/>
</dbReference>
<keyword evidence="4" id="KW-1185">Reference proteome</keyword>
<protein>
    <recommendedName>
        <fullName evidence="2">Initiator Rep protein WH1 domain-containing protein</fullName>
    </recommendedName>
</protein>
<name>A0AAN4W5H5_9BACT</name>
<dbReference type="EMBL" id="BQKE01000010">
    <property type="protein sequence ID" value="GJM64998.1"/>
    <property type="molecule type" value="Genomic_DNA"/>
</dbReference>
<dbReference type="Proteomes" id="UP001310022">
    <property type="component" value="Unassembled WGS sequence"/>
</dbReference>
<dbReference type="Pfam" id="PF01051">
    <property type="entry name" value="Rep3_N"/>
    <property type="match status" value="1"/>
</dbReference>
<comment type="similarity">
    <text evidence="1">Belongs to the initiator RepB protein family.</text>
</comment>
<dbReference type="Gene3D" id="1.10.10.10">
    <property type="entry name" value="Winged helix-like DNA-binding domain superfamily/Winged helix DNA-binding domain"/>
    <property type="match status" value="2"/>
</dbReference>
<dbReference type="GO" id="GO:0006270">
    <property type="term" value="P:DNA replication initiation"/>
    <property type="evidence" value="ECO:0007669"/>
    <property type="project" value="InterPro"/>
</dbReference>
<dbReference type="AlphaFoldDB" id="A0AAN4W5H5"/>
<evidence type="ECO:0000256" key="1">
    <source>
        <dbReference type="ARBA" id="ARBA00038283"/>
    </source>
</evidence>
<dbReference type="InterPro" id="IPR000525">
    <property type="entry name" value="Initiator_Rep_WH1"/>
</dbReference>
<accession>A0AAN4W5H5</accession>
<dbReference type="InterPro" id="IPR036388">
    <property type="entry name" value="WH-like_DNA-bd_sf"/>
</dbReference>